<accession>A0A397UZX7</accession>
<organism evidence="1 2">
    <name type="scientific">Gigaspora rosea</name>
    <dbReference type="NCBI Taxonomy" id="44941"/>
    <lineage>
        <taxon>Eukaryota</taxon>
        <taxon>Fungi</taxon>
        <taxon>Fungi incertae sedis</taxon>
        <taxon>Mucoromycota</taxon>
        <taxon>Glomeromycotina</taxon>
        <taxon>Glomeromycetes</taxon>
        <taxon>Diversisporales</taxon>
        <taxon>Gigasporaceae</taxon>
        <taxon>Gigaspora</taxon>
    </lineage>
</organism>
<proteinExistence type="predicted"/>
<comment type="caution">
    <text evidence="1">The sequence shown here is derived from an EMBL/GenBank/DDBJ whole genome shotgun (WGS) entry which is preliminary data.</text>
</comment>
<reference evidence="1 2" key="1">
    <citation type="submission" date="2018-06" db="EMBL/GenBank/DDBJ databases">
        <title>Comparative genomics reveals the genomic features of Rhizophagus irregularis, R. cerebriforme, R. diaphanum and Gigaspora rosea, and their symbiotic lifestyle signature.</title>
        <authorList>
            <person name="Morin E."/>
            <person name="San Clemente H."/>
            <person name="Chen E.C.H."/>
            <person name="De La Providencia I."/>
            <person name="Hainaut M."/>
            <person name="Kuo A."/>
            <person name="Kohler A."/>
            <person name="Murat C."/>
            <person name="Tang N."/>
            <person name="Roy S."/>
            <person name="Loubradou J."/>
            <person name="Henrissat B."/>
            <person name="Grigoriev I.V."/>
            <person name="Corradi N."/>
            <person name="Roux C."/>
            <person name="Martin F.M."/>
        </authorList>
    </citation>
    <scope>NUCLEOTIDE SEQUENCE [LARGE SCALE GENOMIC DNA]</scope>
    <source>
        <strain evidence="1 2">DAOM 194757</strain>
    </source>
</reference>
<gene>
    <name evidence="1" type="ORF">C2G38_2193629</name>
</gene>
<dbReference type="Proteomes" id="UP000266673">
    <property type="component" value="Unassembled WGS sequence"/>
</dbReference>
<evidence type="ECO:0000313" key="2">
    <source>
        <dbReference type="Proteomes" id="UP000266673"/>
    </source>
</evidence>
<keyword evidence="2" id="KW-1185">Reference proteome</keyword>
<dbReference type="AlphaFoldDB" id="A0A397UZX7"/>
<name>A0A397UZX7_9GLOM</name>
<protein>
    <submittedName>
        <fullName evidence="1">Uncharacterized protein</fullName>
    </submittedName>
</protein>
<dbReference type="EMBL" id="QKWP01000783">
    <property type="protein sequence ID" value="RIB14938.1"/>
    <property type="molecule type" value="Genomic_DNA"/>
</dbReference>
<evidence type="ECO:0000313" key="1">
    <source>
        <dbReference type="EMBL" id="RIB14938.1"/>
    </source>
</evidence>
<sequence length="127" mass="13876">MCTREIFGITFGVVAKDAIRDSLESPLESLLVLSDFEARKTFLTFLEVVGMRCWSRHLFEMGVIGIGHALLESPLVRDGVIEIGACAIRVADGVVGWCKYLCGLGLGLVSWCRYLRSLGLGLGLELV</sequence>